<keyword evidence="2 8" id="KW-1003">Cell membrane</keyword>
<evidence type="ECO:0000256" key="1">
    <source>
        <dbReference type="ARBA" id="ARBA00004651"/>
    </source>
</evidence>
<dbReference type="GO" id="GO:0030424">
    <property type="term" value="C:axon"/>
    <property type="evidence" value="ECO:0007669"/>
    <property type="project" value="TreeGrafter"/>
</dbReference>
<comment type="caution">
    <text evidence="8">Lacks conserved residue(s) required for the propagation of feature annotation.</text>
</comment>
<evidence type="ECO:0000313" key="10">
    <source>
        <dbReference type="Proteomes" id="UP000069272"/>
    </source>
</evidence>
<feature type="transmembrane region" description="Helical" evidence="8">
    <location>
        <begin position="240"/>
        <end position="261"/>
    </location>
</feature>
<dbReference type="STRING" id="7167.A0A182FRY5"/>
<name>A0A182FRY5_ANOAL</name>
<evidence type="ECO:0000256" key="2">
    <source>
        <dbReference type="ARBA" id="ARBA00022475"/>
    </source>
</evidence>
<dbReference type="Proteomes" id="UP000069272">
    <property type="component" value="Chromosome 2R"/>
</dbReference>
<dbReference type="GO" id="GO:0030425">
    <property type="term" value="C:dendrite"/>
    <property type="evidence" value="ECO:0007669"/>
    <property type="project" value="TreeGrafter"/>
</dbReference>
<dbReference type="PANTHER" id="PTHR21143">
    <property type="entry name" value="INVERTEBRATE GUSTATORY RECEPTOR"/>
    <property type="match status" value="1"/>
</dbReference>
<feature type="transmembrane region" description="Helical" evidence="8">
    <location>
        <begin position="139"/>
        <end position="160"/>
    </location>
</feature>
<dbReference type="GO" id="GO:0043025">
    <property type="term" value="C:neuronal cell body"/>
    <property type="evidence" value="ECO:0007669"/>
    <property type="project" value="TreeGrafter"/>
</dbReference>
<dbReference type="EnsemblMetazoa" id="AALB009311-RA">
    <property type="protein sequence ID" value="AALB009311-PA"/>
    <property type="gene ID" value="AALB009311"/>
</dbReference>
<dbReference type="GO" id="GO:0005886">
    <property type="term" value="C:plasma membrane"/>
    <property type="evidence" value="ECO:0007669"/>
    <property type="project" value="UniProtKB-SubCell"/>
</dbReference>
<dbReference type="GO" id="GO:0007165">
    <property type="term" value="P:signal transduction"/>
    <property type="evidence" value="ECO:0007669"/>
    <property type="project" value="UniProtKB-KW"/>
</dbReference>
<dbReference type="GO" id="GO:0007635">
    <property type="term" value="P:chemosensory behavior"/>
    <property type="evidence" value="ECO:0007669"/>
    <property type="project" value="TreeGrafter"/>
</dbReference>
<feature type="transmembrane region" description="Helical" evidence="8">
    <location>
        <begin position="372"/>
        <end position="392"/>
    </location>
</feature>
<keyword evidence="5 8" id="KW-0472">Membrane</keyword>
<feature type="transmembrane region" description="Helical" evidence="8">
    <location>
        <begin position="267"/>
        <end position="284"/>
    </location>
</feature>
<sequence>MKSLFVARNFGETRRPIYFIARALGLVAFSIDFEQLTIRRTFRDVLFFVTFLVLNSYLVIQTSLAPFDKERTIFDSALIEFILNLFIRLQELAVIGIPVVNYLNAYSYKRLIRMIVEVDDGLERLGYKHNFGREARSSALYLLVSVLIQIGCLCGTIISNPFQADYQTGHNAIVVITFFIANLVFITSTFYCCETLWVIVYRYHKLNVTFGLYFHTKPLSDGKQLLTIDDNETIKSFGVLYAKLGAIVLLFNWCFFTYILYVLGSAFGLNLVCFFSIAHVYLTREKVALADSSNSVMVAQLCLSIFYLMVILQFVFAGSLLHKKAKETAMLLHKAVIYNECSASVLEQLRSFSVQLSHQTPKASCYFFDIDWSFLLAMISTFATYLNILVQFDFMQIRAKRAGTNQTGLPLIGEE</sequence>
<comment type="similarity">
    <text evidence="8">Belongs to the insect chemoreceptor superfamily. Gustatory receptor (GR) family.</text>
</comment>
<comment type="function">
    <text evidence="8">Gustatory receptor which mediates acceptance or avoidance behavior, depending on its substrates.</text>
</comment>
<dbReference type="AlphaFoldDB" id="A0A182FRY5"/>
<keyword evidence="10" id="KW-1185">Reference proteome</keyword>
<feature type="transmembrane region" description="Helical" evidence="8">
    <location>
        <begin position="45"/>
        <end position="65"/>
    </location>
</feature>
<evidence type="ECO:0000313" key="9">
    <source>
        <dbReference type="EnsemblMetazoa" id="AALB009311-PA"/>
    </source>
</evidence>
<dbReference type="InterPro" id="IPR013604">
    <property type="entry name" value="7TM_chemorcpt"/>
</dbReference>
<dbReference type="GO" id="GO:0050909">
    <property type="term" value="P:sensory perception of taste"/>
    <property type="evidence" value="ECO:0007669"/>
    <property type="project" value="InterPro"/>
</dbReference>
<dbReference type="VEuPathDB" id="VectorBase:AALB009311"/>
<feature type="transmembrane region" description="Helical" evidence="8">
    <location>
        <begin position="172"/>
        <end position="200"/>
    </location>
</feature>
<evidence type="ECO:0000256" key="4">
    <source>
        <dbReference type="ARBA" id="ARBA00022989"/>
    </source>
</evidence>
<keyword evidence="4 8" id="KW-1133">Transmembrane helix</keyword>
<evidence type="ECO:0000256" key="3">
    <source>
        <dbReference type="ARBA" id="ARBA00022692"/>
    </source>
</evidence>
<evidence type="ECO:0000256" key="6">
    <source>
        <dbReference type="ARBA" id="ARBA00023170"/>
    </source>
</evidence>
<evidence type="ECO:0000256" key="5">
    <source>
        <dbReference type="ARBA" id="ARBA00023136"/>
    </source>
</evidence>
<proteinExistence type="inferred from homology"/>
<keyword evidence="7 8" id="KW-0807">Transducer</keyword>
<keyword evidence="6 8" id="KW-0675">Receptor</keyword>
<reference evidence="9 10" key="1">
    <citation type="journal article" date="2017" name="G3 (Bethesda)">
        <title>The Physical Genome Mapping of Anopheles albimanus Corrected Scaffold Misassemblies and Identified Interarm Rearrangements in Genus Anopheles.</title>
        <authorList>
            <person name="Artemov G.N."/>
            <person name="Peery A.N."/>
            <person name="Jiang X."/>
            <person name="Tu Z."/>
            <person name="Stegniy V.N."/>
            <person name="Sharakhova M.V."/>
            <person name="Sharakhov I.V."/>
        </authorList>
    </citation>
    <scope>NUCLEOTIDE SEQUENCE [LARGE SCALE GENOMIC DNA]</scope>
    <source>
        <strain evidence="9 10">ALBI9_A</strain>
    </source>
</reference>
<accession>A0A182FRY5</accession>
<dbReference type="Pfam" id="PF08395">
    <property type="entry name" value="7tm_7"/>
    <property type="match status" value="1"/>
</dbReference>
<dbReference type="PANTHER" id="PTHR21143:SF104">
    <property type="entry name" value="GUSTATORY RECEPTOR 8A-RELATED"/>
    <property type="match status" value="1"/>
</dbReference>
<evidence type="ECO:0000256" key="8">
    <source>
        <dbReference type="RuleBase" id="RU363108"/>
    </source>
</evidence>
<feature type="transmembrane region" description="Helical" evidence="8">
    <location>
        <begin position="296"/>
        <end position="321"/>
    </location>
</feature>
<dbReference type="GO" id="GO:0008049">
    <property type="term" value="P:male courtship behavior"/>
    <property type="evidence" value="ECO:0007669"/>
    <property type="project" value="TreeGrafter"/>
</dbReference>
<evidence type="ECO:0000256" key="7">
    <source>
        <dbReference type="ARBA" id="ARBA00023224"/>
    </source>
</evidence>
<feature type="transmembrane region" description="Helical" evidence="8">
    <location>
        <begin position="85"/>
        <end position="104"/>
    </location>
</feature>
<protein>
    <recommendedName>
        <fullName evidence="8">Gustatory receptor</fullName>
    </recommendedName>
</protein>
<keyword evidence="3 8" id="KW-0812">Transmembrane</keyword>
<organism evidence="9 10">
    <name type="scientific">Anopheles albimanus</name>
    <name type="common">New world malaria mosquito</name>
    <dbReference type="NCBI Taxonomy" id="7167"/>
    <lineage>
        <taxon>Eukaryota</taxon>
        <taxon>Metazoa</taxon>
        <taxon>Ecdysozoa</taxon>
        <taxon>Arthropoda</taxon>
        <taxon>Hexapoda</taxon>
        <taxon>Insecta</taxon>
        <taxon>Pterygota</taxon>
        <taxon>Neoptera</taxon>
        <taxon>Endopterygota</taxon>
        <taxon>Diptera</taxon>
        <taxon>Nematocera</taxon>
        <taxon>Culicoidea</taxon>
        <taxon>Culicidae</taxon>
        <taxon>Anophelinae</taxon>
        <taxon>Anopheles</taxon>
    </lineage>
</organism>
<comment type="subcellular location">
    <subcellularLocation>
        <location evidence="1 8">Cell membrane</location>
        <topology evidence="1 8">Multi-pass membrane protein</topology>
    </subcellularLocation>
</comment>
<dbReference type="VEuPathDB" id="VectorBase:AALB20_033820"/>
<reference evidence="9" key="2">
    <citation type="submission" date="2022-08" db="UniProtKB">
        <authorList>
            <consortium name="EnsemblMetazoa"/>
        </authorList>
    </citation>
    <scope>IDENTIFICATION</scope>
    <source>
        <strain evidence="9">STECLA/ALBI9_A</strain>
    </source>
</reference>